<feature type="region of interest" description="Disordered" evidence="1">
    <location>
        <begin position="138"/>
        <end position="164"/>
    </location>
</feature>
<evidence type="ECO:0000256" key="1">
    <source>
        <dbReference type="SAM" id="MobiDB-lite"/>
    </source>
</evidence>
<accession>A0A5E4PV23</accession>
<gene>
    <name evidence="3" type="ORF">LSINAPIS_LOCUS2035</name>
</gene>
<dbReference type="AlphaFoldDB" id="A0A5E4PV23"/>
<evidence type="ECO:0000313" key="4">
    <source>
        <dbReference type="Proteomes" id="UP000324832"/>
    </source>
</evidence>
<dbReference type="Proteomes" id="UP000324832">
    <property type="component" value="Unassembled WGS sequence"/>
</dbReference>
<keyword evidence="2" id="KW-0472">Membrane</keyword>
<proteinExistence type="predicted"/>
<keyword evidence="2" id="KW-1133">Transmembrane helix</keyword>
<name>A0A5E4PV23_9NEOP</name>
<sequence length="164" mass="18141">MSGGTILLAYLIRIFVYYERRTLTCNSPPSWLCILVFYSPTVLDVLNAVSANIAGLVVMLFIAVVNSSLRSRRALLYIEMLTVLAKLQKREVTLVTVRKLPVCYLYEMSQLMEGKCFRWASFLSSPQNTCTIPRVAAVTGSEKSPPGGDTAPTMDTDPGGWPII</sequence>
<keyword evidence="2" id="KW-0812">Transmembrane</keyword>
<protein>
    <submittedName>
        <fullName evidence="3">Uncharacterized protein</fullName>
    </submittedName>
</protein>
<dbReference type="EMBL" id="FZQP02000382">
    <property type="protein sequence ID" value="VVC88744.1"/>
    <property type="molecule type" value="Genomic_DNA"/>
</dbReference>
<keyword evidence="4" id="KW-1185">Reference proteome</keyword>
<organism evidence="3 4">
    <name type="scientific">Leptidea sinapis</name>
    <dbReference type="NCBI Taxonomy" id="189913"/>
    <lineage>
        <taxon>Eukaryota</taxon>
        <taxon>Metazoa</taxon>
        <taxon>Ecdysozoa</taxon>
        <taxon>Arthropoda</taxon>
        <taxon>Hexapoda</taxon>
        <taxon>Insecta</taxon>
        <taxon>Pterygota</taxon>
        <taxon>Neoptera</taxon>
        <taxon>Endopterygota</taxon>
        <taxon>Lepidoptera</taxon>
        <taxon>Glossata</taxon>
        <taxon>Ditrysia</taxon>
        <taxon>Papilionoidea</taxon>
        <taxon>Pieridae</taxon>
        <taxon>Dismorphiinae</taxon>
        <taxon>Leptidea</taxon>
    </lineage>
</organism>
<evidence type="ECO:0000256" key="2">
    <source>
        <dbReference type="SAM" id="Phobius"/>
    </source>
</evidence>
<evidence type="ECO:0000313" key="3">
    <source>
        <dbReference type="EMBL" id="VVC88744.1"/>
    </source>
</evidence>
<reference evidence="3 4" key="1">
    <citation type="submission" date="2017-07" db="EMBL/GenBank/DDBJ databases">
        <authorList>
            <person name="Talla V."/>
            <person name="Backstrom N."/>
        </authorList>
    </citation>
    <scope>NUCLEOTIDE SEQUENCE [LARGE SCALE GENOMIC DNA]</scope>
</reference>
<feature type="transmembrane region" description="Helical" evidence="2">
    <location>
        <begin position="45"/>
        <end position="65"/>
    </location>
</feature>